<dbReference type="OrthoDB" id="8627838at2"/>
<dbReference type="PANTHER" id="PTHR42928:SF5">
    <property type="entry name" value="BLR1237 PROTEIN"/>
    <property type="match status" value="1"/>
</dbReference>
<feature type="signal peptide" evidence="2">
    <location>
        <begin position="1"/>
        <end position="27"/>
    </location>
</feature>
<accession>A0A5P2HGG5</accession>
<sequence>MHGISLPGLLAATAVTLAAGIVAPAHAADEATDFPSRPIRIVVPYPAGGSVDLLARALGERVGAKFGQPVVVESRPGAGSNIGAAFVAKAPADGYTLLLGTSAALAVNVSLYKNLSYSPLKDFRPVMLATRLPSLVVVNSSSPVKSMKELTPYLSSQGAQASYASAGNGTPAHLGGELFKKLANLPKLVHVPYKGGAPALADLLGNQTTMMIAIAPEALPMVKDGKLRALAVTTSNRLAQFPDLPTVAESGVPNYELVAWYGLVAPAGTPAPIVAKLNTAFNEALEDPKVRTRLTDMGFDLVGGPPSVLENQMRSEAVKWAKVIKEAQIEMD</sequence>
<dbReference type="CDD" id="cd13578">
    <property type="entry name" value="PBP2_Bug27"/>
    <property type="match status" value="1"/>
</dbReference>
<protein>
    <submittedName>
        <fullName evidence="3">Tripartite tricarboxylate transporter substrate binding protein</fullName>
    </submittedName>
</protein>
<evidence type="ECO:0000256" key="1">
    <source>
        <dbReference type="ARBA" id="ARBA00006987"/>
    </source>
</evidence>
<reference evidence="3 4" key="1">
    <citation type="submission" date="2019-09" db="EMBL/GenBank/DDBJ databases">
        <title>FDA dAtabase for Regulatory Grade micrObial Sequences (FDA-ARGOS): Supporting development and validation of Infectious Disease Dx tests.</title>
        <authorList>
            <person name="Sciortino C."/>
            <person name="Tallon L."/>
            <person name="Sadzewicz L."/>
            <person name="Vavikolanu K."/>
            <person name="Mehta A."/>
            <person name="Aluvathingal J."/>
            <person name="Nadendla S."/>
            <person name="Nandy P."/>
            <person name="Geyer C."/>
            <person name="Yan Y."/>
            <person name="Sichtig H."/>
        </authorList>
    </citation>
    <scope>NUCLEOTIDE SEQUENCE [LARGE SCALE GENOMIC DNA]</scope>
    <source>
        <strain evidence="3 4">FDAARGOS_664</strain>
    </source>
</reference>
<dbReference type="InterPro" id="IPR042100">
    <property type="entry name" value="Bug_dom1"/>
</dbReference>
<dbReference type="InterPro" id="IPR005064">
    <property type="entry name" value="BUG"/>
</dbReference>
<dbReference type="AlphaFoldDB" id="A0A5P2HGG5"/>
<comment type="similarity">
    <text evidence="1">Belongs to the UPF0065 (bug) family.</text>
</comment>
<evidence type="ECO:0000313" key="4">
    <source>
        <dbReference type="Proteomes" id="UP000322822"/>
    </source>
</evidence>
<dbReference type="SUPFAM" id="SSF53850">
    <property type="entry name" value="Periplasmic binding protein-like II"/>
    <property type="match status" value="1"/>
</dbReference>
<feature type="chain" id="PRO_5024851940" evidence="2">
    <location>
        <begin position="28"/>
        <end position="332"/>
    </location>
</feature>
<evidence type="ECO:0000256" key="2">
    <source>
        <dbReference type="SAM" id="SignalP"/>
    </source>
</evidence>
<keyword evidence="2" id="KW-0732">Signal</keyword>
<name>A0A5P2HGG5_9BURK</name>
<organism evidence="3 4">
    <name type="scientific">Cupriavidus pauculus</name>
    <dbReference type="NCBI Taxonomy" id="82633"/>
    <lineage>
        <taxon>Bacteria</taxon>
        <taxon>Pseudomonadati</taxon>
        <taxon>Pseudomonadota</taxon>
        <taxon>Betaproteobacteria</taxon>
        <taxon>Burkholderiales</taxon>
        <taxon>Burkholderiaceae</taxon>
        <taxon>Cupriavidus</taxon>
    </lineage>
</organism>
<dbReference type="PANTHER" id="PTHR42928">
    <property type="entry name" value="TRICARBOXYLATE-BINDING PROTEIN"/>
    <property type="match status" value="1"/>
</dbReference>
<dbReference type="Proteomes" id="UP000322822">
    <property type="component" value="Chromosome 2"/>
</dbReference>
<dbReference type="EMBL" id="CP044067">
    <property type="protein sequence ID" value="QET06160.1"/>
    <property type="molecule type" value="Genomic_DNA"/>
</dbReference>
<dbReference type="RefSeq" id="WP_150376879.1">
    <property type="nucleotide sequence ID" value="NZ_CP044067.1"/>
</dbReference>
<dbReference type="Gene3D" id="3.40.190.150">
    <property type="entry name" value="Bordetella uptake gene, domain 1"/>
    <property type="match status" value="1"/>
</dbReference>
<dbReference type="PIRSF" id="PIRSF017082">
    <property type="entry name" value="YflP"/>
    <property type="match status" value="1"/>
</dbReference>
<gene>
    <name evidence="3" type="ORF">FOB72_30050</name>
</gene>
<proteinExistence type="inferred from homology"/>
<dbReference type="Pfam" id="PF03401">
    <property type="entry name" value="TctC"/>
    <property type="match status" value="1"/>
</dbReference>
<evidence type="ECO:0000313" key="3">
    <source>
        <dbReference type="EMBL" id="QET06160.1"/>
    </source>
</evidence>
<dbReference type="Gene3D" id="3.40.190.10">
    <property type="entry name" value="Periplasmic binding protein-like II"/>
    <property type="match status" value="1"/>
</dbReference>